<sequence>MFNIIFRIKNDIVFIISLMYLCLAMGIILGQVDYLSFYYVEFTLSNYIIVSTSMLRIFILIIAISSNNKLRNLLTHNKIASILFIIVYSILFGFLENRLNTVSIYESSKFFIMYNLFLMVVYIICSFKLVLKGIKEKEYLFVVLSASILMLAIKAAYAIYGANRISFNVKLTSVSLTYIFSLIVIAGGFIELYMYIQRTKVLNDKLSIFYNLSDRNMHSFMFICDENEDILYANKKLKENYCGTDNVDMHKLNSILKDKINSLDNKDEIIKFVNENGGWRGIVKNEKYNKTIDCSVQLINTAEGYKAIAATYMDISDEISLELELEKFKVYDKEKNEFISNISHELRTPLNIFYSTVQLLDRMSENEDLDFKLMYEKYKKPLHVNCKRMLRLINNVMDISNIDTGILKPNFGNYDIVSISEDITLSVVNYALLKSINIQFDTNVEEHTIKCDPTMIERVLLNLLSNAIKFSKQNKNIYVDLTVKEKWVQIEVKDEGIGINDNVKHIIFDKFVQVDKSFTRMNEGSGIGLSIVKSMIDLHNGNITVDSEVNVGSIFKIQLPNECLNDSYYETYNINNSNIELELSDIYEVVT</sequence>
<dbReference type="RefSeq" id="WP_153924660.1">
    <property type="nucleotide sequence ID" value="NZ_JACRWE010000004.1"/>
</dbReference>
<comment type="catalytic activity">
    <reaction evidence="1">
        <text>ATP + protein L-histidine = ADP + protein N-phospho-L-histidine.</text>
        <dbReference type="EC" id="2.7.13.3"/>
    </reaction>
</comment>
<dbReference type="CDD" id="cd00082">
    <property type="entry name" value="HisKA"/>
    <property type="match status" value="1"/>
</dbReference>
<dbReference type="SUPFAM" id="SSF55874">
    <property type="entry name" value="ATPase domain of HSP90 chaperone/DNA topoisomerase II/histidine kinase"/>
    <property type="match status" value="1"/>
</dbReference>
<evidence type="ECO:0000256" key="1">
    <source>
        <dbReference type="ARBA" id="ARBA00000085"/>
    </source>
</evidence>
<dbReference type="PANTHER" id="PTHR43547:SF2">
    <property type="entry name" value="HYBRID SIGNAL TRANSDUCTION HISTIDINE KINASE C"/>
    <property type="match status" value="1"/>
</dbReference>
<feature type="transmembrane region" description="Helical" evidence="6">
    <location>
        <begin position="44"/>
        <end position="65"/>
    </location>
</feature>
<dbReference type="Pfam" id="PF02518">
    <property type="entry name" value="HATPase_c"/>
    <property type="match status" value="1"/>
</dbReference>
<gene>
    <name evidence="8" type="ORF">H8923_10545</name>
</gene>
<dbReference type="SMART" id="SM00387">
    <property type="entry name" value="HATPase_c"/>
    <property type="match status" value="1"/>
</dbReference>
<dbReference type="Pfam" id="PF00512">
    <property type="entry name" value="HisKA"/>
    <property type="match status" value="1"/>
</dbReference>
<keyword evidence="3" id="KW-0597">Phosphoprotein</keyword>
<dbReference type="SUPFAM" id="SSF47384">
    <property type="entry name" value="Homodimeric domain of signal transducing histidine kinase"/>
    <property type="match status" value="1"/>
</dbReference>
<feature type="transmembrane region" description="Helical" evidence="6">
    <location>
        <begin position="110"/>
        <end position="131"/>
    </location>
</feature>
<keyword evidence="5" id="KW-0902">Two-component regulatory system</keyword>
<keyword evidence="6" id="KW-1133">Transmembrane helix</keyword>
<dbReference type="EC" id="2.7.13.3" evidence="2"/>
<keyword evidence="4 8" id="KW-0418">Kinase</keyword>
<dbReference type="PRINTS" id="PR00344">
    <property type="entry name" value="BCTRLSENSOR"/>
</dbReference>
<evidence type="ECO:0000256" key="6">
    <source>
        <dbReference type="SAM" id="Phobius"/>
    </source>
</evidence>
<feature type="transmembrane region" description="Helical" evidence="6">
    <location>
        <begin position="138"/>
        <end position="160"/>
    </location>
</feature>
<accession>A0ABR7JQL3</accession>
<name>A0ABR7JQL3_9FIRM</name>
<evidence type="ECO:0000256" key="4">
    <source>
        <dbReference type="ARBA" id="ARBA00022777"/>
    </source>
</evidence>
<evidence type="ECO:0000256" key="2">
    <source>
        <dbReference type="ARBA" id="ARBA00012438"/>
    </source>
</evidence>
<dbReference type="InterPro" id="IPR004358">
    <property type="entry name" value="Sig_transdc_His_kin-like_C"/>
</dbReference>
<keyword evidence="9" id="KW-1185">Reference proteome</keyword>
<dbReference type="Gene3D" id="3.30.565.10">
    <property type="entry name" value="Histidine kinase-like ATPase, C-terminal domain"/>
    <property type="match status" value="1"/>
</dbReference>
<evidence type="ECO:0000313" key="9">
    <source>
        <dbReference type="Proteomes" id="UP000609849"/>
    </source>
</evidence>
<dbReference type="InterPro" id="IPR036890">
    <property type="entry name" value="HATPase_C_sf"/>
</dbReference>
<reference evidence="8 9" key="1">
    <citation type="submission" date="2020-08" db="EMBL/GenBank/DDBJ databases">
        <authorList>
            <person name="Liu C."/>
            <person name="Sun Q."/>
        </authorList>
    </citation>
    <scope>NUCLEOTIDE SEQUENCE [LARGE SCALE GENOMIC DNA]</scope>
    <source>
        <strain evidence="8 9">NSJ-18</strain>
    </source>
</reference>
<dbReference type="InterPro" id="IPR036097">
    <property type="entry name" value="HisK_dim/P_sf"/>
</dbReference>
<feature type="transmembrane region" description="Helical" evidence="6">
    <location>
        <begin position="77"/>
        <end position="95"/>
    </location>
</feature>
<evidence type="ECO:0000313" key="8">
    <source>
        <dbReference type="EMBL" id="MBC5997202.1"/>
    </source>
</evidence>
<protein>
    <recommendedName>
        <fullName evidence="2">histidine kinase</fullName>
        <ecNumber evidence="2">2.7.13.3</ecNumber>
    </recommendedName>
</protein>
<keyword evidence="6" id="KW-0812">Transmembrane</keyword>
<dbReference type="GO" id="GO:0016301">
    <property type="term" value="F:kinase activity"/>
    <property type="evidence" value="ECO:0007669"/>
    <property type="project" value="UniProtKB-KW"/>
</dbReference>
<evidence type="ECO:0000259" key="7">
    <source>
        <dbReference type="PROSITE" id="PS50109"/>
    </source>
</evidence>
<dbReference type="InterPro" id="IPR003594">
    <property type="entry name" value="HATPase_dom"/>
</dbReference>
<dbReference type="InterPro" id="IPR003661">
    <property type="entry name" value="HisK_dim/P_dom"/>
</dbReference>
<feature type="domain" description="Histidine kinase" evidence="7">
    <location>
        <begin position="341"/>
        <end position="563"/>
    </location>
</feature>
<evidence type="ECO:0000256" key="3">
    <source>
        <dbReference type="ARBA" id="ARBA00022553"/>
    </source>
</evidence>
<keyword evidence="6" id="KW-0472">Membrane</keyword>
<dbReference type="SMART" id="SM00388">
    <property type="entry name" value="HisKA"/>
    <property type="match status" value="1"/>
</dbReference>
<keyword evidence="4 8" id="KW-0808">Transferase</keyword>
<proteinExistence type="predicted"/>
<evidence type="ECO:0000256" key="5">
    <source>
        <dbReference type="ARBA" id="ARBA00023012"/>
    </source>
</evidence>
<dbReference type="Gene3D" id="1.10.287.130">
    <property type="match status" value="1"/>
</dbReference>
<dbReference type="EMBL" id="JACRWE010000004">
    <property type="protein sequence ID" value="MBC5997202.1"/>
    <property type="molecule type" value="Genomic_DNA"/>
</dbReference>
<dbReference type="InterPro" id="IPR005467">
    <property type="entry name" value="His_kinase_dom"/>
</dbReference>
<feature type="transmembrane region" description="Helical" evidence="6">
    <location>
        <begin position="175"/>
        <end position="196"/>
    </location>
</feature>
<dbReference type="PROSITE" id="PS50109">
    <property type="entry name" value="HIS_KIN"/>
    <property type="match status" value="1"/>
</dbReference>
<dbReference type="PANTHER" id="PTHR43547">
    <property type="entry name" value="TWO-COMPONENT HISTIDINE KINASE"/>
    <property type="match status" value="1"/>
</dbReference>
<organism evidence="8 9">
    <name type="scientific">Romboutsia faecis</name>
    <dbReference type="NCBI Taxonomy" id="2764597"/>
    <lineage>
        <taxon>Bacteria</taxon>
        <taxon>Bacillati</taxon>
        <taxon>Bacillota</taxon>
        <taxon>Clostridia</taxon>
        <taxon>Peptostreptococcales</taxon>
        <taxon>Peptostreptococcaceae</taxon>
        <taxon>Romboutsia</taxon>
    </lineage>
</organism>
<comment type="caution">
    <text evidence="8">The sequence shown here is derived from an EMBL/GenBank/DDBJ whole genome shotgun (WGS) entry which is preliminary data.</text>
</comment>
<dbReference type="Proteomes" id="UP000609849">
    <property type="component" value="Unassembled WGS sequence"/>
</dbReference>
<feature type="transmembrane region" description="Helical" evidence="6">
    <location>
        <begin position="12"/>
        <end position="32"/>
    </location>
</feature>